<dbReference type="AlphaFoldDB" id="A0A1G8Q1M1"/>
<feature type="domain" description="AMP-dependent synthetase/ligase" evidence="1">
    <location>
        <begin position="22"/>
        <end position="376"/>
    </location>
</feature>
<accession>A0A1G8Q1M1</accession>
<evidence type="ECO:0000313" key="3">
    <source>
        <dbReference type="EMBL" id="SDI98654.1"/>
    </source>
</evidence>
<dbReference type="Gene3D" id="3.40.50.12780">
    <property type="entry name" value="N-terminal domain of ligase-like"/>
    <property type="match status" value="1"/>
</dbReference>
<dbReference type="PANTHER" id="PTHR43767">
    <property type="entry name" value="LONG-CHAIN-FATTY-ACID--COA LIGASE"/>
    <property type="match status" value="1"/>
</dbReference>
<dbReference type="OrthoDB" id="9803968at2"/>
<dbReference type="SUPFAM" id="SSF56801">
    <property type="entry name" value="Acetyl-CoA synthetase-like"/>
    <property type="match status" value="1"/>
</dbReference>
<evidence type="ECO:0000259" key="1">
    <source>
        <dbReference type="Pfam" id="PF00501"/>
    </source>
</evidence>
<evidence type="ECO:0000259" key="2">
    <source>
        <dbReference type="Pfam" id="PF13193"/>
    </source>
</evidence>
<evidence type="ECO:0000313" key="4">
    <source>
        <dbReference type="Proteomes" id="UP000199340"/>
    </source>
</evidence>
<dbReference type="PANTHER" id="PTHR43767:SF1">
    <property type="entry name" value="NONRIBOSOMAL PEPTIDE SYNTHASE PES1 (EUROFUNG)-RELATED"/>
    <property type="match status" value="1"/>
</dbReference>
<dbReference type="RefSeq" id="WP_090029248.1">
    <property type="nucleotide sequence ID" value="NZ_FNEB01000007.1"/>
</dbReference>
<keyword evidence="3" id="KW-0436">Ligase</keyword>
<keyword evidence="4" id="KW-1185">Reference proteome</keyword>
<reference evidence="3 4" key="1">
    <citation type="submission" date="2016-10" db="EMBL/GenBank/DDBJ databases">
        <authorList>
            <person name="de Groot N.N."/>
        </authorList>
    </citation>
    <scope>NUCLEOTIDE SEQUENCE [LARGE SCALE GENOMIC DNA]</scope>
    <source>
        <strain evidence="3 4">DSM 28010</strain>
    </source>
</reference>
<dbReference type="GO" id="GO:0016878">
    <property type="term" value="F:acid-thiol ligase activity"/>
    <property type="evidence" value="ECO:0007669"/>
    <property type="project" value="UniProtKB-ARBA"/>
</dbReference>
<sequence length="524" mass="57165">MIRITPPTPDNPPRETVNDMIRASAARNPGREAVVCGDTRRTWAEFDERVNSVANALIGMGVQKGDRVAMLAPNSVEYAEVFIGTLRAGAIITPLSTLAASEALEKMLIDCGAKVFFLADQYRDLAAPFLQAIPARTVAMDFDADLPRYEDMLAQADAGDPAIPVTLDDPCNLIYSSGTTGTPKGILHNHWMRAAQMSRVEPNGYTDDDARTLISTPLYSNTTIVCFLPAMVGGGTVHLMPKFDARGYLEIVQAERITHTMLVPVQYKRIMDVPDFDSFDLTSMRRKFSTSAPLRADVKADVLARFPGKLIEYYGLTEGGGVTVLVADEQPDKLHTVGSPAEFSEIRIIGDDGKPLPQGEVGEIVGRSPTMMSGYFGRDDLTADYIWTDADGTQFFRSGDMGSFDKDGFLVLSDRKKDMIISGGLNIYANDLELVLLSDPDVTDAAVIGVPSDEWGETPLGLVVLRAGATRGADDICKAANTRLGKSHRLSAVEIRDELPRSPIGKILKRELRIPYWEATGRKI</sequence>
<dbReference type="Proteomes" id="UP000199340">
    <property type="component" value="Unassembled WGS sequence"/>
</dbReference>
<protein>
    <submittedName>
        <fullName evidence="3">Acyl-CoA synthetase (AMP-forming)/AMP-acid ligase II</fullName>
    </submittedName>
</protein>
<dbReference type="InterPro" id="IPR000873">
    <property type="entry name" value="AMP-dep_synth/lig_dom"/>
</dbReference>
<dbReference type="InterPro" id="IPR050237">
    <property type="entry name" value="ATP-dep_AMP-bd_enzyme"/>
</dbReference>
<dbReference type="InterPro" id="IPR025110">
    <property type="entry name" value="AMP-bd_C"/>
</dbReference>
<dbReference type="Gene3D" id="3.30.300.30">
    <property type="match status" value="1"/>
</dbReference>
<dbReference type="InterPro" id="IPR020845">
    <property type="entry name" value="AMP-binding_CS"/>
</dbReference>
<dbReference type="Pfam" id="PF00501">
    <property type="entry name" value="AMP-binding"/>
    <property type="match status" value="1"/>
</dbReference>
<gene>
    <name evidence="3" type="ORF">SAMN05421850_10781</name>
</gene>
<dbReference type="EMBL" id="FNEB01000007">
    <property type="protein sequence ID" value="SDI98654.1"/>
    <property type="molecule type" value="Genomic_DNA"/>
</dbReference>
<dbReference type="InterPro" id="IPR042099">
    <property type="entry name" value="ANL_N_sf"/>
</dbReference>
<dbReference type="STRING" id="490829.SAMN05421850_10781"/>
<feature type="domain" description="AMP-binding enzyme C-terminal" evidence="2">
    <location>
        <begin position="432"/>
        <end position="506"/>
    </location>
</feature>
<dbReference type="Pfam" id="PF13193">
    <property type="entry name" value="AMP-binding_C"/>
    <property type="match status" value="1"/>
</dbReference>
<name>A0A1G8Q1M1_9RHOB</name>
<organism evidence="3 4">
    <name type="scientific">Lutimaribacter saemankumensis</name>
    <dbReference type="NCBI Taxonomy" id="490829"/>
    <lineage>
        <taxon>Bacteria</taxon>
        <taxon>Pseudomonadati</taxon>
        <taxon>Pseudomonadota</taxon>
        <taxon>Alphaproteobacteria</taxon>
        <taxon>Rhodobacterales</taxon>
        <taxon>Roseobacteraceae</taxon>
        <taxon>Lutimaribacter</taxon>
    </lineage>
</organism>
<dbReference type="InterPro" id="IPR045851">
    <property type="entry name" value="AMP-bd_C_sf"/>
</dbReference>
<dbReference type="PROSITE" id="PS00455">
    <property type="entry name" value="AMP_BINDING"/>
    <property type="match status" value="1"/>
</dbReference>
<proteinExistence type="predicted"/>